<evidence type="ECO:0000256" key="4">
    <source>
        <dbReference type="ARBA" id="ARBA00022797"/>
    </source>
</evidence>
<dbReference type="Proteomes" id="UP000562045">
    <property type="component" value="Unassembled WGS sequence"/>
</dbReference>
<dbReference type="GO" id="GO:0016705">
    <property type="term" value="F:oxidoreductase activity, acting on paired donors, with incorporation or reduction of molecular oxygen"/>
    <property type="evidence" value="ECO:0007669"/>
    <property type="project" value="UniProtKB-ARBA"/>
</dbReference>
<keyword evidence="8" id="KW-0411">Iron-sulfur</keyword>
<dbReference type="Gene3D" id="3.90.380.10">
    <property type="entry name" value="Naphthalene 1,2-dioxygenase Alpha Subunit, Chain A, domain 1"/>
    <property type="match status" value="1"/>
</dbReference>
<evidence type="ECO:0000256" key="6">
    <source>
        <dbReference type="ARBA" id="ARBA00023002"/>
    </source>
</evidence>
<reference evidence="11 12" key="1">
    <citation type="submission" date="2020-07" db="EMBL/GenBank/DDBJ databases">
        <title>Sequencing the genomes of 1000 actinobacteria strains.</title>
        <authorList>
            <person name="Klenk H.-P."/>
        </authorList>
    </citation>
    <scope>NUCLEOTIDE SEQUENCE [LARGE SCALE GENOMIC DNA]</scope>
    <source>
        <strain evidence="11 12">DSM 15131</strain>
    </source>
</reference>
<dbReference type="Pfam" id="PF00355">
    <property type="entry name" value="Rieske"/>
    <property type="match status" value="1"/>
</dbReference>
<keyword evidence="9" id="KW-0520">NAD</keyword>
<dbReference type="CDD" id="cd08881">
    <property type="entry name" value="RHO_alpha_C_NDO-like"/>
    <property type="match status" value="1"/>
</dbReference>
<dbReference type="InterPro" id="IPR001663">
    <property type="entry name" value="Rng_hydr_dOase-A"/>
</dbReference>
<dbReference type="GO" id="GO:0005506">
    <property type="term" value="F:iron ion binding"/>
    <property type="evidence" value="ECO:0007669"/>
    <property type="project" value="InterPro"/>
</dbReference>
<sequence>MSTRISDLVDPVEGRVSARIYADEQIYDVEMERVFGRSWLFLAHESMLPKRGDYITTSMGDDPVVVVNRGDGEVAAFMNQCRHRGMRICRADQGNARAFTCSYHGWVYDLQGNLTQVPHEDDGYLGALDKSQMGALRVPRIANYRGFLFGCWDEKAPSFEDYLGDMAWYFDSFANRYENNEILGAPNRWTIECNWKFPSEQFATDVYHAETSHISALIAQGGDWVTADTKGLQFSSPGGHGTGFYLDDAPDMTDYGPAARQYRAESREREVERLGETRAVHVRGHNTIFPNFSFLIGTNTFRVWHPRGPHQIEVMTWTLGDADAPDEVKDAMRRNALRTFSAGGIFEAEDGENWAEIQDVLKGGRARRSSFDFTMGRGAAGTTEGYPGTTNNIYSEEAGRSFYRRWAQLMEEDQ</sequence>
<dbReference type="SUPFAM" id="SSF55961">
    <property type="entry name" value="Bet v1-like"/>
    <property type="match status" value="1"/>
</dbReference>
<organism evidence="11 12">
    <name type="scientific">Nocardioides aromaticivorans</name>
    <dbReference type="NCBI Taxonomy" id="200618"/>
    <lineage>
        <taxon>Bacteria</taxon>
        <taxon>Bacillati</taxon>
        <taxon>Actinomycetota</taxon>
        <taxon>Actinomycetes</taxon>
        <taxon>Propionibacteriales</taxon>
        <taxon>Nocardioidaceae</taxon>
        <taxon>Nocardioides</taxon>
    </lineage>
</organism>
<dbReference type="RefSeq" id="WP_179648745.1">
    <property type="nucleotide sequence ID" value="NZ_JACBZM010000001.1"/>
</dbReference>
<proteinExistence type="inferred from homology"/>
<evidence type="ECO:0000313" key="11">
    <source>
        <dbReference type="EMBL" id="NYI45037.1"/>
    </source>
</evidence>
<keyword evidence="4" id="KW-0058">Aromatic hydrocarbons catabolism</keyword>
<keyword evidence="3" id="KW-0479">Metal-binding</keyword>
<accession>A0A7Y9ZGJ0</accession>
<dbReference type="PRINTS" id="PR00090">
    <property type="entry name" value="RNGDIOXGNASE"/>
</dbReference>
<evidence type="ECO:0000256" key="5">
    <source>
        <dbReference type="ARBA" id="ARBA00022964"/>
    </source>
</evidence>
<evidence type="ECO:0000256" key="8">
    <source>
        <dbReference type="ARBA" id="ARBA00023014"/>
    </source>
</evidence>
<dbReference type="SUPFAM" id="SSF50022">
    <property type="entry name" value="ISP domain"/>
    <property type="match status" value="1"/>
</dbReference>
<feature type="domain" description="Rieske" evidence="10">
    <location>
        <begin position="39"/>
        <end position="150"/>
    </location>
</feature>
<dbReference type="GO" id="GO:0004497">
    <property type="term" value="F:monooxygenase activity"/>
    <property type="evidence" value="ECO:0007669"/>
    <property type="project" value="UniProtKB-ARBA"/>
</dbReference>
<keyword evidence="5 11" id="KW-0223">Dioxygenase</keyword>
<dbReference type="PROSITE" id="PS00570">
    <property type="entry name" value="RING_HYDROXYL_ALPHA"/>
    <property type="match status" value="1"/>
</dbReference>
<dbReference type="InterPro" id="IPR017941">
    <property type="entry name" value="Rieske_2Fe-2S"/>
</dbReference>
<comment type="caution">
    <text evidence="11">The sequence shown here is derived from an EMBL/GenBank/DDBJ whole genome shotgun (WGS) entry which is preliminary data.</text>
</comment>
<comment type="similarity">
    <text evidence="1">Belongs to the bacterial ring-hydroxylating dioxygenase alpha subunit family.</text>
</comment>
<gene>
    <name evidence="11" type="ORF">BJ993_002117</name>
</gene>
<name>A0A7Y9ZGJ0_9ACTN</name>
<dbReference type="GO" id="GO:0051537">
    <property type="term" value="F:2 iron, 2 sulfur cluster binding"/>
    <property type="evidence" value="ECO:0007669"/>
    <property type="project" value="UniProtKB-KW"/>
</dbReference>
<dbReference type="InterPro" id="IPR036922">
    <property type="entry name" value="Rieske_2Fe-2S_sf"/>
</dbReference>
<keyword evidence="2" id="KW-0001">2Fe-2S</keyword>
<dbReference type="AlphaFoldDB" id="A0A7Y9ZGJ0"/>
<evidence type="ECO:0000256" key="9">
    <source>
        <dbReference type="ARBA" id="ARBA00023027"/>
    </source>
</evidence>
<dbReference type="Gene3D" id="2.102.10.10">
    <property type="entry name" value="Rieske [2Fe-2S] iron-sulphur domain"/>
    <property type="match status" value="1"/>
</dbReference>
<dbReference type="InterPro" id="IPR015879">
    <property type="entry name" value="Ring_hydroxy_dOase_asu_C_dom"/>
</dbReference>
<protein>
    <submittedName>
        <fullName evidence="11">Phenylpropionate dioxygenase-like ring-hydroxylating dioxygenase large terminal subunit</fullName>
    </submittedName>
</protein>
<evidence type="ECO:0000313" key="12">
    <source>
        <dbReference type="Proteomes" id="UP000562045"/>
    </source>
</evidence>
<dbReference type="GO" id="GO:0051213">
    <property type="term" value="F:dioxygenase activity"/>
    <property type="evidence" value="ECO:0007669"/>
    <property type="project" value="UniProtKB-KW"/>
</dbReference>
<keyword evidence="6" id="KW-0560">Oxidoreductase</keyword>
<evidence type="ECO:0000256" key="1">
    <source>
        <dbReference type="ARBA" id="ARBA00008751"/>
    </source>
</evidence>
<dbReference type="PANTHER" id="PTHR43756:SF1">
    <property type="entry name" value="3-PHENYLPROPIONATE_CINNAMIC ACID DIOXYGENASE SUBUNIT ALPHA"/>
    <property type="match status" value="1"/>
</dbReference>
<dbReference type="EMBL" id="JACBZM010000001">
    <property type="protein sequence ID" value="NYI45037.1"/>
    <property type="molecule type" value="Genomic_DNA"/>
</dbReference>
<keyword evidence="7" id="KW-0408">Iron</keyword>
<dbReference type="InterPro" id="IPR015881">
    <property type="entry name" value="ARHD_Rieske_2Fe_2S"/>
</dbReference>
<dbReference type="PANTHER" id="PTHR43756">
    <property type="entry name" value="CHOLINE MONOOXYGENASE, CHLOROPLASTIC"/>
    <property type="match status" value="1"/>
</dbReference>
<evidence type="ECO:0000256" key="2">
    <source>
        <dbReference type="ARBA" id="ARBA00022714"/>
    </source>
</evidence>
<dbReference type="InterPro" id="IPR043266">
    <property type="entry name" value="RHO_NdoB-like_C"/>
</dbReference>
<evidence type="ECO:0000256" key="3">
    <source>
        <dbReference type="ARBA" id="ARBA00022723"/>
    </source>
</evidence>
<dbReference type="Pfam" id="PF00848">
    <property type="entry name" value="Ring_hydroxyl_A"/>
    <property type="match status" value="1"/>
</dbReference>
<evidence type="ECO:0000256" key="7">
    <source>
        <dbReference type="ARBA" id="ARBA00023004"/>
    </source>
</evidence>
<evidence type="ECO:0000259" key="10">
    <source>
        <dbReference type="PROSITE" id="PS51296"/>
    </source>
</evidence>
<dbReference type="PROSITE" id="PS51296">
    <property type="entry name" value="RIESKE"/>
    <property type="match status" value="1"/>
</dbReference>